<keyword evidence="5" id="KW-0573">Peptidoglycan synthesis</keyword>
<keyword evidence="7 9" id="KW-0472">Membrane</keyword>
<evidence type="ECO:0000313" key="10">
    <source>
        <dbReference type="EMBL" id="RVW11326.1"/>
    </source>
</evidence>
<dbReference type="AlphaFoldDB" id="A0A438BK45"/>
<feature type="transmembrane region" description="Helical" evidence="9">
    <location>
        <begin position="509"/>
        <end position="530"/>
    </location>
</feature>
<feature type="transmembrane region" description="Helical" evidence="9">
    <location>
        <begin position="242"/>
        <end position="264"/>
    </location>
</feature>
<dbReference type="PRINTS" id="PR01806">
    <property type="entry name" value="VIRFACTRMVIN"/>
</dbReference>
<feature type="transmembrane region" description="Helical" evidence="9">
    <location>
        <begin position="536"/>
        <end position="556"/>
    </location>
</feature>
<dbReference type="Proteomes" id="UP000286208">
    <property type="component" value="Unassembled WGS sequence"/>
</dbReference>
<feature type="transmembrane region" description="Helical" evidence="9">
    <location>
        <begin position="210"/>
        <end position="230"/>
    </location>
</feature>
<comment type="subcellular location">
    <subcellularLocation>
        <location evidence="1">Cell membrane</location>
        <topology evidence="1">Multi-pass membrane protein</topology>
    </subcellularLocation>
</comment>
<dbReference type="EMBL" id="RKLP01000001">
    <property type="protein sequence ID" value="RVW11326.1"/>
    <property type="molecule type" value="Genomic_DNA"/>
</dbReference>
<keyword evidence="11" id="KW-1185">Reference proteome</keyword>
<gene>
    <name evidence="10" type="primary">murJ</name>
    <name evidence="10" type="ORF">EGT67_02575</name>
</gene>
<sequence>MSVRCLRFCSRRASHGVPSCLAADPPRLPERTPAPRRGVSRHHGRVTVSHRTFARTTGAVAVATAASRATGFVRTLALAAVLGAAAVGDAYNGANSLPNMVYELLLGGVMSSVLIPVLARARLRGRTYSRVFTQRLLLATVLGAGVVTVAAVLCAPVLVSALVSDAEQTRLATVLAYLLLPEIFFYAVAATVTAVLNTRESYAPAAWAPVANNVIVLATVGAFVLTPGPVTLTPASMTTAQVLVLGIGTTLGIVGQAAWTLAALRRTGFRWSWRVRPVPYTWRPVRVGGRLLGWVALYVAISQVGVAVVLAVAFDHGGVSTYTYADLLFQVPYGILGVSLLTVLMPRIARAVAVGEHDALVADMGRAARYSVVALVPAAVAMTLLGPMLTTVMFVGRVDVDAARLIGFALALSAFGLPPFALVMLQLRVFYAGNDMRTPALINAAMVTTKIVVVAVGVSRLPGEAIAVMLPVASSLSYLVGAVVGHFVLRRRYGLLGFHTVLETLSRVLWASVVAGSVCVAAVALSHHFVGDPRRAAATALLAAVALGVPTFLLAAGRIGIPEVRNARALLVG</sequence>
<keyword evidence="3 9" id="KW-0812">Transmembrane</keyword>
<dbReference type="InterPro" id="IPR004268">
    <property type="entry name" value="MurJ"/>
</dbReference>
<name>A0A438BK45_9NOCA</name>
<dbReference type="PANTHER" id="PTHR47019">
    <property type="entry name" value="LIPID II FLIPPASE MURJ"/>
    <property type="match status" value="1"/>
</dbReference>
<feature type="transmembrane region" description="Helical" evidence="9">
    <location>
        <begin position="465"/>
        <end position="489"/>
    </location>
</feature>
<feature type="transmembrane region" description="Helical" evidence="9">
    <location>
        <begin position="402"/>
        <end position="427"/>
    </location>
</feature>
<dbReference type="PANTHER" id="PTHR47019:SF1">
    <property type="entry name" value="LIPID II FLIPPASE MURJ"/>
    <property type="match status" value="1"/>
</dbReference>
<dbReference type="GO" id="GO:0008360">
    <property type="term" value="P:regulation of cell shape"/>
    <property type="evidence" value="ECO:0007669"/>
    <property type="project" value="UniProtKB-KW"/>
</dbReference>
<feature type="transmembrane region" description="Helical" evidence="9">
    <location>
        <begin position="331"/>
        <end position="349"/>
    </location>
</feature>
<dbReference type="OrthoDB" id="9786339at2"/>
<evidence type="ECO:0000256" key="1">
    <source>
        <dbReference type="ARBA" id="ARBA00004651"/>
    </source>
</evidence>
<keyword evidence="2" id="KW-1003">Cell membrane</keyword>
<dbReference type="NCBIfam" id="TIGR01695">
    <property type="entry name" value="murJ_mviN"/>
    <property type="match status" value="1"/>
</dbReference>
<organism evidence="10 11">
    <name type="scientific">Prescottella agglutinans</name>
    <dbReference type="NCBI Taxonomy" id="1644129"/>
    <lineage>
        <taxon>Bacteria</taxon>
        <taxon>Bacillati</taxon>
        <taxon>Actinomycetota</taxon>
        <taxon>Actinomycetes</taxon>
        <taxon>Mycobacteriales</taxon>
        <taxon>Nocardiaceae</taxon>
        <taxon>Prescottella</taxon>
    </lineage>
</organism>
<proteinExistence type="predicted"/>
<evidence type="ECO:0000256" key="4">
    <source>
        <dbReference type="ARBA" id="ARBA00022960"/>
    </source>
</evidence>
<feature type="transmembrane region" description="Helical" evidence="9">
    <location>
        <begin position="439"/>
        <end position="459"/>
    </location>
</feature>
<reference evidence="10 11" key="1">
    <citation type="submission" date="2018-11" db="EMBL/GenBank/DDBJ databases">
        <title>Rhodococcus spongicola sp. nov. and Rhodococcus xishaensis sp. nov. from marine sponges.</title>
        <authorList>
            <person name="Li L."/>
            <person name="Lin H.W."/>
        </authorList>
    </citation>
    <scope>NUCLEOTIDE SEQUENCE [LARGE SCALE GENOMIC DNA]</scope>
    <source>
        <strain evidence="10 11">CCTCC AB2014297</strain>
    </source>
</reference>
<evidence type="ECO:0000256" key="3">
    <source>
        <dbReference type="ARBA" id="ARBA00022692"/>
    </source>
</evidence>
<dbReference type="GO" id="GO:0009252">
    <property type="term" value="P:peptidoglycan biosynthetic process"/>
    <property type="evidence" value="ECO:0007669"/>
    <property type="project" value="UniProtKB-KW"/>
</dbReference>
<feature type="region of interest" description="Disordered" evidence="8">
    <location>
        <begin position="22"/>
        <end position="46"/>
    </location>
</feature>
<feature type="transmembrane region" description="Helical" evidence="9">
    <location>
        <begin position="175"/>
        <end position="198"/>
    </location>
</feature>
<evidence type="ECO:0000256" key="7">
    <source>
        <dbReference type="ARBA" id="ARBA00023136"/>
    </source>
</evidence>
<feature type="transmembrane region" description="Helical" evidence="9">
    <location>
        <begin position="100"/>
        <end position="123"/>
    </location>
</feature>
<evidence type="ECO:0000256" key="8">
    <source>
        <dbReference type="SAM" id="MobiDB-lite"/>
    </source>
</evidence>
<accession>A0A438BK45</accession>
<feature type="transmembrane region" description="Helical" evidence="9">
    <location>
        <begin position="135"/>
        <end position="163"/>
    </location>
</feature>
<dbReference type="InterPro" id="IPR051050">
    <property type="entry name" value="Lipid_II_flippase_MurJ/MviN"/>
</dbReference>
<keyword evidence="6 9" id="KW-1133">Transmembrane helix</keyword>
<evidence type="ECO:0000256" key="2">
    <source>
        <dbReference type="ARBA" id="ARBA00022475"/>
    </source>
</evidence>
<dbReference type="GO" id="GO:0005886">
    <property type="term" value="C:plasma membrane"/>
    <property type="evidence" value="ECO:0007669"/>
    <property type="project" value="UniProtKB-SubCell"/>
</dbReference>
<comment type="caution">
    <text evidence="10">The sequence shown here is derived from an EMBL/GenBank/DDBJ whole genome shotgun (WGS) entry which is preliminary data.</text>
</comment>
<protein>
    <submittedName>
        <fullName evidence="10">Murein biosynthesis integral membrane protein MurJ</fullName>
    </submittedName>
</protein>
<evidence type="ECO:0000256" key="9">
    <source>
        <dbReference type="SAM" id="Phobius"/>
    </source>
</evidence>
<evidence type="ECO:0000256" key="5">
    <source>
        <dbReference type="ARBA" id="ARBA00022984"/>
    </source>
</evidence>
<feature type="transmembrane region" description="Helical" evidence="9">
    <location>
        <begin position="291"/>
        <end position="311"/>
    </location>
</feature>
<feature type="transmembrane region" description="Helical" evidence="9">
    <location>
        <begin position="76"/>
        <end position="94"/>
    </location>
</feature>
<dbReference type="GO" id="GO:0034204">
    <property type="term" value="P:lipid translocation"/>
    <property type="evidence" value="ECO:0007669"/>
    <property type="project" value="TreeGrafter"/>
</dbReference>
<dbReference type="GO" id="GO:0015648">
    <property type="term" value="F:lipid-linked peptidoglycan transporter activity"/>
    <property type="evidence" value="ECO:0007669"/>
    <property type="project" value="TreeGrafter"/>
</dbReference>
<keyword evidence="4" id="KW-0133">Cell shape</keyword>
<feature type="transmembrane region" description="Helical" evidence="9">
    <location>
        <begin position="370"/>
        <end position="396"/>
    </location>
</feature>
<evidence type="ECO:0000313" key="11">
    <source>
        <dbReference type="Proteomes" id="UP000286208"/>
    </source>
</evidence>
<dbReference type="Pfam" id="PF03023">
    <property type="entry name" value="MurJ"/>
    <property type="match status" value="1"/>
</dbReference>
<evidence type="ECO:0000256" key="6">
    <source>
        <dbReference type="ARBA" id="ARBA00022989"/>
    </source>
</evidence>